<protein>
    <submittedName>
        <fullName evidence="1">Uncharacterized protein</fullName>
    </submittedName>
</protein>
<sequence length="249" mass="29154">MMKKKISYSKHRSLTDVLTDNEIAEISCYYYDFKLQKSLRNTNRALVFFNTASEILELLYANVYERDSLELFLKNEYFDKIPDYIDRSLIFSYVNALINNEYFTDISIGVKHSINSLTLYLVSYYSNVTQKREVSISNLFRDPYAKDFKSFLKILNKPNLDINFIDDGFKWLNGHGANVALKVYYTALMEEKILKERTKATQFFNGCKAFFNEGDKIGLSNQKLINFNTSSNKYLDIFKSLIKDVKNNI</sequence>
<dbReference type="EMBL" id="JAYLLN010000037">
    <property type="protein sequence ID" value="MEI5985916.1"/>
    <property type="molecule type" value="Genomic_DNA"/>
</dbReference>
<evidence type="ECO:0000313" key="2">
    <source>
        <dbReference type="Proteomes" id="UP001363035"/>
    </source>
</evidence>
<organism evidence="1 2">
    <name type="scientific">Sphingobacterium tenebrionis</name>
    <dbReference type="NCBI Taxonomy" id="3111775"/>
    <lineage>
        <taxon>Bacteria</taxon>
        <taxon>Pseudomonadati</taxon>
        <taxon>Bacteroidota</taxon>
        <taxon>Sphingobacteriia</taxon>
        <taxon>Sphingobacteriales</taxon>
        <taxon>Sphingobacteriaceae</taxon>
        <taxon>Sphingobacterium</taxon>
    </lineage>
</organism>
<accession>A0ABU8I907</accession>
<evidence type="ECO:0000313" key="1">
    <source>
        <dbReference type="EMBL" id="MEI5985916.1"/>
    </source>
</evidence>
<proteinExistence type="predicted"/>
<comment type="caution">
    <text evidence="1">The sequence shown here is derived from an EMBL/GenBank/DDBJ whole genome shotgun (WGS) entry which is preliminary data.</text>
</comment>
<keyword evidence="2" id="KW-1185">Reference proteome</keyword>
<dbReference type="RefSeq" id="WP_134776570.1">
    <property type="nucleotide sequence ID" value="NZ_JAYLLN010000037.1"/>
</dbReference>
<gene>
    <name evidence="1" type="ORF">VJ786_13505</name>
</gene>
<name>A0ABU8I907_9SPHI</name>
<dbReference type="Proteomes" id="UP001363035">
    <property type="component" value="Unassembled WGS sequence"/>
</dbReference>
<reference evidence="1 2" key="1">
    <citation type="submission" date="2024-01" db="EMBL/GenBank/DDBJ databases">
        <title>Sphingobacterium tenebrionis sp. nov., a novel endophyte isolated from tenebrio molitor intestines.</title>
        <authorList>
            <person name="Zhang C."/>
        </authorList>
    </citation>
    <scope>NUCLEOTIDE SEQUENCE [LARGE SCALE GENOMIC DNA]</scope>
    <source>
        <strain evidence="1 2">PU5-4</strain>
    </source>
</reference>